<dbReference type="PANTHER" id="PTHR45138">
    <property type="entry name" value="REGULATORY COMPONENTS OF SENSORY TRANSDUCTION SYSTEM"/>
    <property type="match status" value="1"/>
</dbReference>
<dbReference type="SMART" id="SM00065">
    <property type="entry name" value="GAF"/>
    <property type="match status" value="1"/>
</dbReference>
<dbReference type="SMART" id="SM00267">
    <property type="entry name" value="GGDEF"/>
    <property type="match status" value="1"/>
</dbReference>
<dbReference type="FunFam" id="3.30.70.270:FF:000001">
    <property type="entry name" value="Diguanylate cyclase domain protein"/>
    <property type="match status" value="1"/>
</dbReference>
<dbReference type="SUPFAM" id="SSF55781">
    <property type="entry name" value="GAF domain-like"/>
    <property type="match status" value="1"/>
</dbReference>
<dbReference type="PROSITE" id="PS50887">
    <property type="entry name" value="GGDEF"/>
    <property type="match status" value="1"/>
</dbReference>
<evidence type="ECO:0000256" key="2">
    <source>
        <dbReference type="ARBA" id="ARBA00034247"/>
    </source>
</evidence>
<dbReference type="InterPro" id="IPR000160">
    <property type="entry name" value="GGDEF_dom"/>
</dbReference>
<dbReference type="RefSeq" id="WP_245941540.1">
    <property type="nucleotide sequence ID" value="NZ_QKZS01000038.1"/>
</dbReference>
<dbReference type="EMBL" id="QKZS01000038">
    <property type="protein sequence ID" value="PZX47053.1"/>
    <property type="molecule type" value="Genomic_DNA"/>
</dbReference>
<dbReference type="AlphaFoldDB" id="A0A2W7QFM7"/>
<dbReference type="CDD" id="cd01949">
    <property type="entry name" value="GGDEF"/>
    <property type="match status" value="1"/>
</dbReference>
<dbReference type="Gene3D" id="3.30.450.40">
    <property type="match status" value="1"/>
</dbReference>
<comment type="caution">
    <text evidence="4">The sequence shown here is derived from an EMBL/GenBank/DDBJ whole genome shotgun (WGS) entry which is preliminary data.</text>
</comment>
<dbReference type="InterPro" id="IPR003018">
    <property type="entry name" value="GAF"/>
</dbReference>
<evidence type="ECO:0000313" key="5">
    <source>
        <dbReference type="Proteomes" id="UP000249538"/>
    </source>
</evidence>
<dbReference type="EC" id="2.7.7.65" evidence="1"/>
<sequence>MRNCKKLLDEPGRVAALRRYSVLDTPAEQPFDKLTELVRNVLGVSFAAVSLIDEDRQWFKSVAGLSAGETPRDVSFCTHTIKTREPMIIPDATLDARFSKNPLVTGHPKIRSYLGVPLETPDGYNLGALCAIDTAPRTFNASQIEIMKSFAALVLNELELRQIAMSDALTGALTRRGWVAMAEKEMARRLRDGTEAAIIMFDVDHFKAVNDTYGHPAGDGVLRTLSQRCVAELRQGDTLGRIGGEEFAVLLPGAGAREAMIFAERLRRRFSEAPVDVGGRLLWITASFGVESIGEAGPSVESWLAAADRRLYEAKAAGRNRCFGG</sequence>
<proteinExistence type="predicted"/>
<evidence type="ECO:0000259" key="3">
    <source>
        <dbReference type="PROSITE" id="PS50887"/>
    </source>
</evidence>
<organism evidence="4 5">
    <name type="scientific">Cereibacter changlensis</name>
    <dbReference type="NCBI Taxonomy" id="402884"/>
    <lineage>
        <taxon>Bacteria</taxon>
        <taxon>Pseudomonadati</taxon>
        <taxon>Pseudomonadota</taxon>
        <taxon>Alphaproteobacteria</taxon>
        <taxon>Rhodobacterales</taxon>
        <taxon>Paracoccaceae</taxon>
        <taxon>Cereibacter</taxon>
    </lineage>
</organism>
<protein>
    <recommendedName>
        <fullName evidence="1">diguanylate cyclase</fullName>
        <ecNumber evidence="1">2.7.7.65</ecNumber>
    </recommendedName>
</protein>
<dbReference type="NCBIfam" id="TIGR00254">
    <property type="entry name" value="GGDEF"/>
    <property type="match status" value="1"/>
</dbReference>
<evidence type="ECO:0000313" key="4">
    <source>
        <dbReference type="EMBL" id="PZX47053.1"/>
    </source>
</evidence>
<dbReference type="Proteomes" id="UP000249538">
    <property type="component" value="Unassembled WGS sequence"/>
</dbReference>
<accession>A0A2W7QFM7</accession>
<gene>
    <name evidence="4" type="ORF">LX76_04531</name>
</gene>
<dbReference type="InterPro" id="IPR050469">
    <property type="entry name" value="Diguanylate_Cyclase"/>
</dbReference>
<dbReference type="PANTHER" id="PTHR45138:SF9">
    <property type="entry name" value="DIGUANYLATE CYCLASE DGCM-RELATED"/>
    <property type="match status" value="1"/>
</dbReference>
<dbReference type="InterPro" id="IPR043128">
    <property type="entry name" value="Rev_trsase/Diguanyl_cyclase"/>
</dbReference>
<dbReference type="Gene3D" id="3.30.70.270">
    <property type="match status" value="1"/>
</dbReference>
<dbReference type="Pfam" id="PF00990">
    <property type="entry name" value="GGDEF"/>
    <property type="match status" value="1"/>
</dbReference>
<dbReference type="Pfam" id="PF01590">
    <property type="entry name" value="GAF"/>
    <property type="match status" value="1"/>
</dbReference>
<dbReference type="SUPFAM" id="SSF55073">
    <property type="entry name" value="Nucleotide cyclase"/>
    <property type="match status" value="1"/>
</dbReference>
<feature type="domain" description="GGDEF" evidence="3">
    <location>
        <begin position="194"/>
        <end position="325"/>
    </location>
</feature>
<dbReference type="InterPro" id="IPR029016">
    <property type="entry name" value="GAF-like_dom_sf"/>
</dbReference>
<dbReference type="GO" id="GO:0052621">
    <property type="term" value="F:diguanylate cyclase activity"/>
    <property type="evidence" value="ECO:0007669"/>
    <property type="project" value="UniProtKB-EC"/>
</dbReference>
<comment type="catalytic activity">
    <reaction evidence="2">
        <text>2 GTP = 3',3'-c-di-GMP + 2 diphosphate</text>
        <dbReference type="Rhea" id="RHEA:24898"/>
        <dbReference type="ChEBI" id="CHEBI:33019"/>
        <dbReference type="ChEBI" id="CHEBI:37565"/>
        <dbReference type="ChEBI" id="CHEBI:58805"/>
        <dbReference type="EC" id="2.7.7.65"/>
    </reaction>
</comment>
<name>A0A2W7QFM7_9RHOB</name>
<dbReference type="InterPro" id="IPR029787">
    <property type="entry name" value="Nucleotide_cyclase"/>
</dbReference>
<reference evidence="4 5" key="1">
    <citation type="submission" date="2018-06" db="EMBL/GenBank/DDBJ databases">
        <title>Genomic Encyclopedia of Archaeal and Bacterial Type Strains, Phase II (KMG-II): from individual species to whole genera.</title>
        <authorList>
            <person name="Goeker M."/>
        </authorList>
    </citation>
    <scope>NUCLEOTIDE SEQUENCE [LARGE SCALE GENOMIC DNA]</scope>
    <source>
        <strain evidence="4 5">DSM 18774</strain>
    </source>
</reference>
<evidence type="ECO:0000256" key="1">
    <source>
        <dbReference type="ARBA" id="ARBA00012528"/>
    </source>
</evidence>